<evidence type="ECO:0000313" key="2">
    <source>
        <dbReference type="EMBL" id="EKX43077.1"/>
    </source>
</evidence>
<dbReference type="PaxDb" id="55529-EKX43077"/>
<dbReference type="AlphaFoldDB" id="L1J416"/>
<dbReference type="RefSeq" id="XP_005830057.1">
    <property type="nucleotide sequence ID" value="XM_005830000.1"/>
</dbReference>
<evidence type="ECO:0000256" key="1">
    <source>
        <dbReference type="SAM" id="MobiDB-lite"/>
    </source>
</evidence>
<name>L1J416_GUITC</name>
<protein>
    <recommendedName>
        <fullName evidence="5">SAP domain-containing protein</fullName>
    </recommendedName>
</protein>
<dbReference type="HOGENOM" id="CLU_856485_0_0_1"/>
<accession>L1J416</accession>
<feature type="region of interest" description="Disordered" evidence="1">
    <location>
        <begin position="57"/>
        <end position="136"/>
    </location>
</feature>
<evidence type="ECO:0008006" key="5">
    <source>
        <dbReference type="Google" id="ProtNLM"/>
    </source>
</evidence>
<dbReference type="Proteomes" id="UP000011087">
    <property type="component" value="Unassembled WGS sequence"/>
</dbReference>
<evidence type="ECO:0000313" key="4">
    <source>
        <dbReference type="Proteomes" id="UP000011087"/>
    </source>
</evidence>
<proteinExistence type="predicted"/>
<gene>
    <name evidence="2" type="ORF">GUITHDRAFT_140670</name>
</gene>
<dbReference type="EnsemblProtists" id="EKX43077">
    <property type="protein sequence ID" value="EKX43077"/>
    <property type="gene ID" value="GUITHDRAFT_140670"/>
</dbReference>
<evidence type="ECO:0000313" key="3">
    <source>
        <dbReference type="EnsemblProtists" id="EKX43077"/>
    </source>
</evidence>
<dbReference type="CDD" id="cd22999">
    <property type="entry name" value="SAP_SLX4"/>
    <property type="match status" value="1"/>
</dbReference>
<dbReference type="EMBL" id="JH993012">
    <property type="protein sequence ID" value="EKX43077.1"/>
    <property type="molecule type" value="Genomic_DNA"/>
</dbReference>
<feature type="compositionally biased region" description="Basic and acidic residues" evidence="1">
    <location>
        <begin position="223"/>
        <end position="239"/>
    </location>
</feature>
<sequence>MGDSCKVSDIFEMVQERASSTNVCPFCSESLQYLCSFAKHLHVEQCKLEADREAGSEVVSPGKADHSVIDLSSPSESPADARVLPPSSPAREDGEEECSNSRRGGSCEDQVSAHDDVPGQGAGRAAASVVREESEEDELFALDLRTRVEMKMRGDSACPSVQDYPRRKIRNTSGMKLGEMPKYEEMEVRELKELMSSYGMKSGSKTFMVQKLKSIWHQLHVQEEGEEGRAEEEPAKGRDNTAANERRRRKVEESLVACVDLLRENEAYDEMLLCQNLSLTHISKILKDANLPISSKMLCHLLDDQGISYSFPQNEKDGKSRHRRR</sequence>
<reference evidence="4" key="2">
    <citation type="submission" date="2012-11" db="EMBL/GenBank/DDBJ databases">
        <authorList>
            <person name="Kuo A."/>
            <person name="Curtis B.A."/>
            <person name="Tanifuji G."/>
            <person name="Burki F."/>
            <person name="Gruber A."/>
            <person name="Irimia M."/>
            <person name="Maruyama S."/>
            <person name="Arias M.C."/>
            <person name="Ball S.G."/>
            <person name="Gile G.H."/>
            <person name="Hirakawa Y."/>
            <person name="Hopkins J.F."/>
            <person name="Rensing S.A."/>
            <person name="Schmutz J."/>
            <person name="Symeonidi A."/>
            <person name="Elias M."/>
            <person name="Eveleigh R.J."/>
            <person name="Herman E.K."/>
            <person name="Klute M.J."/>
            <person name="Nakayama T."/>
            <person name="Obornik M."/>
            <person name="Reyes-Prieto A."/>
            <person name="Armbrust E.V."/>
            <person name="Aves S.J."/>
            <person name="Beiko R.G."/>
            <person name="Coutinho P."/>
            <person name="Dacks J.B."/>
            <person name="Durnford D.G."/>
            <person name="Fast N.M."/>
            <person name="Green B.R."/>
            <person name="Grisdale C."/>
            <person name="Hempe F."/>
            <person name="Henrissat B."/>
            <person name="Hoppner M.P."/>
            <person name="Ishida K.-I."/>
            <person name="Kim E."/>
            <person name="Koreny L."/>
            <person name="Kroth P.G."/>
            <person name="Liu Y."/>
            <person name="Malik S.-B."/>
            <person name="Maier U.G."/>
            <person name="McRose D."/>
            <person name="Mock T."/>
            <person name="Neilson J.A."/>
            <person name="Onodera N.T."/>
            <person name="Poole A.M."/>
            <person name="Pritham E.J."/>
            <person name="Richards T.A."/>
            <person name="Rocap G."/>
            <person name="Roy S.W."/>
            <person name="Sarai C."/>
            <person name="Schaack S."/>
            <person name="Shirato S."/>
            <person name="Slamovits C.H."/>
            <person name="Spencer D.F."/>
            <person name="Suzuki S."/>
            <person name="Worden A.Z."/>
            <person name="Zauner S."/>
            <person name="Barry K."/>
            <person name="Bell C."/>
            <person name="Bharti A.K."/>
            <person name="Crow J.A."/>
            <person name="Grimwood J."/>
            <person name="Kramer R."/>
            <person name="Lindquist E."/>
            <person name="Lucas S."/>
            <person name="Salamov A."/>
            <person name="McFadden G.I."/>
            <person name="Lane C.E."/>
            <person name="Keeling P.J."/>
            <person name="Gray M.W."/>
            <person name="Grigoriev I.V."/>
            <person name="Archibald J.M."/>
        </authorList>
    </citation>
    <scope>NUCLEOTIDE SEQUENCE</scope>
    <source>
        <strain evidence="4">CCMP2712</strain>
    </source>
</reference>
<keyword evidence="4" id="KW-1185">Reference proteome</keyword>
<organism evidence="2">
    <name type="scientific">Guillardia theta (strain CCMP2712)</name>
    <name type="common">Cryptophyte</name>
    <dbReference type="NCBI Taxonomy" id="905079"/>
    <lineage>
        <taxon>Eukaryota</taxon>
        <taxon>Cryptophyceae</taxon>
        <taxon>Pyrenomonadales</taxon>
        <taxon>Geminigeraceae</taxon>
        <taxon>Guillardia</taxon>
    </lineage>
</organism>
<dbReference type="GeneID" id="17299741"/>
<dbReference type="KEGG" id="gtt:GUITHDRAFT_140670"/>
<feature type="region of interest" description="Disordered" evidence="1">
    <location>
        <begin position="223"/>
        <end position="248"/>
    </location>
</feature>
<reference evidence="3" key="3">
    <citation type="submission" date="2015-06" db="UniProtKB">
        <authorList>
            <consortium name="EnsemblProtists"/>
        </authorList>
    </citation>
    <scope>IDENTIFICATION</scope>
</reference>
<reference evidence="2 4" key="1">
    <citation type="journal article" date="2012" name="Nature">
        <title>Algal genomes reveal evolutionary mosaicism and the fate of nucleomorphs.</title>
        <authorList>
            <consortium name="DOE Joint Genome Institute"/>
            <person name="Curtis B.A."/>
            <person name="Tanifuji G."/>
            <person name="Burki F."/>
            <person name="Gruber A."/>
            <person name="Irimia M."/>
            <person name="Maruyama S."/>
            <person name="Arias M.C."/>
            <person name="Ball S.G."/>
            <person name="Gile G.H."/>
            <person name="Hirakawa Y."/>
            <person name="Hopkins J.F."/>
            <person name="Kuo A."/>
            <person name="Rensing S.A."/>
            <person name="Schmutz J."/>
            <person name="Symeonidi A."/>
            <person name="Elias M."/>
            <person name="Eveleigh R.J."/>
            <person name="Herman E.K."/>
            <person name="Klute M.J."/>
            <person name="Nakayama T."/>
            <person name="Obornik M."/>
            <person name="Reyes-Prieto A."/>
            <person name="Armbrust E.V."/>
            <person name="Aves S.J."/>
            <person name="Beiko R.G."/>
            <person name="Coutinho P."/>
            <person name="Dacks J.B."/>
            <person name="Durnford D.G."/>
            <person name="Fast N.M."/>
            <person name="Green B.R."/>
            <person name="Grisdale C.J."/>
            <person name="Hempel F."/>
            <person name="Henrissat B."/>
            <person name="Hoppner M.P."/>
            <person name="Ishida K."/>
            <person name="Kim E."/>
            <person name="Koreny L."/>
            <person name="Kroth P.G."/>
            <person name="Liu Y."/>
            <person name="Malik S.B."/>
            <person name="Maier U.G."/>
            <person name="McRose D."/>
            <person name="Mock T."/>
            <person name="Neilson J.A."/>
            <person name="Onodera N.T."/>
            <person name="Poole A.M."/>
            <person name="Pritham E.J."/>
            <person name="Richards T.A."/>
            <person name="Rocap G."/>
            <person name="Roy S.W."/>
            <person name="Sarai C."/>
            <person name="Schaack S."/>
            <person name="Shirato S."/>
            <person name="Slamovits C.H."/>
            <person name="Spencer D.F."/>
            <person name="Suzuki S."/>
            <person name="Worden A.Z."/>
            <person name="Zauner S."/>
            <person name="Barry K."/>
            <person name="Bell C."/>
            <person name="Bharti A.K."/>
            <person name="Crow J.A."/>
            <person name="Grimwood J."/>
            <person name="Kramer R."/>
            <person name="Lindquist E."/>
            <person name="Lucas S."/>
            <person name="Salamov A."/>
            <person name="McFadden G.I."/>
            <person name="Lane C.E."/>
            <person name="Keeling P.J."/>
            <person name="Gray M.W."/>
            <person name="Grigoriev I.V."/>
            <person name="Archibald J.M."/>
        </authorList>
    </citation>
    <scope>NUCLEOTIDE SEQUENCE</scope>
    <source>
        <strain evidence="2 4">CCMP2712</strain>
    </source>
</reference>